<dbReference type="InterPro" id="IPR019734">
    <property type="entry name" value="TPR_rpt"/>
</dbReference>
<dbReference type="InterPro" id="IPR007730">
    <property type="entry name" value="SPOR-like_dom"/>
</dbReference>
<dbReference type="EMBL" id="JAGSPA010000002">
    <property type="protein sequence ID" value="MBV7256762.1"/>
    <property type="molecule type" value="Genomic_DNA"/>
</dbReference>
<reference evidence="4 5" key="1">
    <citation type="submission" date="2021-04" db="EMBL/GenBank/DDBJ databases">
        <authorList>
            <person name="Pira H."/>
            <person name="Risdian C."/>
            <person name="Wink J."/>
        </authorList>
    </citation>
    <scope>NUCLEOTIDE SEQUENCE [LARGE SCALE GENOMIC DNA]</scope>
    <source>
        <strain evidence="4 5">WHA3</strain>
    </source>
</reference>
<dbReference type="RefSeq" id="WP_218445497.1">
    <property type="nucleotide sequence ID" value="NZ_JAGSPA010000002.1"/>
</dbReference>
<protein>
    <submittedName>
        <fullName evidence="4">SPOR domain-containing protein</fullName>
    </submittedName>
</protein>
<comment type="caution">
    <text evidence="4">The sequence shown here is derived from an EMBL/GenBank/DDBJ whole genome shotgun (WGS) entry which is preliminary data.</text>
</comment>
<feature type="domain" description="SPOR" evidence="3">
    <location>
        <begin position="361"/>
        <end position="448"/>
    </location>
</feature>
<proteinExistence type="predicted"/>
<keyword evidence="1" id="KW-0802">TPR repeat</keyword>
<name>A0ABS6SEC1_9SPHN</name>
<keyword evidence="5" id="KW-1185">Reference proteome</keyword>
<evidence type="ECO:0000313" key="4">
    <source>
        <dbReference type="EMBL" id="MBV7256762.1"/>
    </source>
</evidence>
<dbReference type="PROSITE" id="PS51724">
    <property type="entry name" value="SPOR"/>
    <property type="match status" value="1"/>
</dbReference>
<dbReference type="PROSITE" id="PS50005">
    <property type="entry name" value="TPR"/>
    <property type="match status" value="1"/>
</dbReference>
<feature type="repeat" description="TPR" evidence="1">
    <location>
        <begin position="90"/>
        <end position="123"/>
    </location>
</feature>
<dbReference type="Pfam" id="PF14559">
    <property type="entry name" value="TPR_19"/>
    <property type="match status" value="1"/>
</dbReference>
<dbReference type="PROSITE" id="PS51257">
    <property type="entry name" value="PROKAR_LIPOPROTEIN"/>
    <property type="match status" value="1"/>
</dbReference>
<accession>A0ABS6SEC1</accession>
<dbReference type="Proteomes" id="UP000722336">
    <property type="component" value="Unassembled WGS sequence"/>
</dbReference>
<dbReference type="Pfam" id="PF05036">
    <property type="entry name" value="SPOR"/>
    <property type="match status" value="1"/>
</dbReference>
<evidence type="ECO:0000256" key="2">
    <source>
        <dbReference type="SAM" id="MobiDB-lite"/>
    </source>
</evidence>
<feature type="region of interest" description="Disordered" evidence="2">
    <location>
        <begin position="330"/>
        <end position="354"/>
    </location>
</feature>
<sequence length="448" mass="47345">MFSIGAKLAHRTIIATGGLLVTACATGQASPVVTLNNAVHTRALIEQASSRAAKMNDRFAAEAEAARLAGHLASAIQLAEQAIALDTNDEGARRTLATSYFAAGRFQSAAQAYADLLAMNPSAQTYKFGAALTALANGNEYRARALLKDLEDDPGRQGDVGLAYVLLGDMTKGTAMLKAAVQSGTSNARERQNLALAQALSGEWNAARVTAAMDLSPTEVDARVGEWAALAVSDDTAWRTAGLMKITPAAMDIGRPVQLAWSPPADDMTVQLAATDDAVGPASETKIRTVATAAPASVVRTSVPMEPRPDVINAAAPLKVAPRAPIDKAELASDPEAPQEEETATAISPTAMVDDTPTLPESGDGSWLVQLGAYDRLEWVEDNWQVLKTRNGFLARYRPVKSRTNIDGRDYYRLSVGRFETAGDAKLLCAALKSKGGSCFVREGNFKA</sequence>
<gene>
    <name evidence="4" type="ORF">KCG44_08175</name>
</gene>
<evidence type="ECO:0000256" key="1">
    <source>
        <dbReference type="PROSITE-ProRule" id="PRU00339"/>
    </source>
</evidence>
<organism evidence="4 5">
    <name type="scientific">Pacificimonas pallii</name>
    <dbReference type="NCBI Taxonomy" id="2827236"/>
    <lineage>
        <taxon>Bacteria</taxon>
        <taxon>Pseudomonadati</taxon>
        <taxon>Pseudomonadota</taxon>
        <taxon>Alphaproteobacteria</taxon>
        <taxon>Sphingomonadales</taxon>
        <taxon>Sphingosinicellaceae</taxon>
        <taxon>Pacificimonas</taxon>
    </lineage>
</organism>
<evidence type="ECO:0000313" key="5">
    <source>
        <dbReference type="Proteomes" id="UP000722336"/>
    </source>
</evidence>
<evidence type="ECO:0000259" key="3">
    <source>
        <dbReference type="PROSITE" id="PS51724"/>
    </source>
</evidence>